<feature type="region of interest" description="Disordered" evidence="4">
    <location>
        <begin position="2732"/>
        <end position="2758"/>
    </location>
</feature>
<feature type="compositionally biased region" description="Polar residues" evidence="4">
    <location>
        <begin position="201"/>
        <end position="220"/>
    </location>
</feature>
<feature type="compositionally biased region" description="Basic and acidic residues" evidence="4">
    <location>
        <begin position="2445"/>
        <end position="2456"/>
    </location>
</feature>
<dbReference type="Proteomes" id="UP000324832">
    <property type="component" value="Unassembled WGS sequence"/>
</dbReference>
<proteinExistence type="inferred from homology"/>
<feature type="compositionally biased region" description="Basic and acidic residues" evidence="4">
    <location>
        <begin position="3019"/>
        <end position="3045"/>
    </location>
</feature>
<feature type="region of interest" description="Disordered" evidence="4">
    <location>
        <begin position="2794"/>
        <end position="2813"/>
    </location>
</feature>
<feature type="compositionally biased region" description="Polar residues" evidence="4">
    <location>
        <begin position="1660"/>
        <end position="1683"/>
    </location>
</feature>
<feature type="region of interest" description="Disordered" evidence="4">
    <location>
        <begin position="2274"/>
        <end position="2308"/>
    </location>
</feature>
<keyword evidence="1" id="KW-0597">Phosphoprotein</keyword>
<dbReference type="FunFam" id="1.10.418.10:FF:000009">
    <property type="entry name" value="smoothelin isoform X2"/>
    <property type="match status" value="1"/>
</dbReference>
<comment type="similarity">
    <text evidence="3">Belongs to the smoothelin family.</text>
</comment>
<feature type="compositionally biased region" description="Basic and acidic residues" evidence="4">
    <location>
        <begin position="1210"/>
        <end position="1219"/>
    </location>
</feature>
<feature type="region of interest" description="Disordered" evidence="4">
    <location>
        <begin position="1889"/>
        <end position="1924"/>
    </location>
</feature>
<feature type="compositionally biased region" description="Polar residues" evidence="4">
    <location>
        <begin position="2500"/>
        <end position="2514"/>
    </location>
</feature>
<feature type="compositionally biased region" description="Low complexity" evidence="4">
    <location>
        <begin position="1369"/>
        <end position="1382"/>
    </location>
</feature>
<feature type="compositionally biased region" description="Low complexity" evidence="4">
    <location>
        <begin position="599"/>
        <end position="609"/>
    </location>
</feature>
<feature type="compositionally biased region" description="Low complexity" evidence="4">
    <location>
        <begin position="975"/>
        <end position="988"/>
    </location>
</feature>
<dbReference type="EMBL" id="FZQP02004923">
    <property type="protein sequence ID" value="VVD00725.1"/>
    <property type="molecule type" value="Genomic_DNA"/>
</dbReference>
<dbReference type="InterPro" id="IPR001715">
    <property type="entry name" value="CH_dom"/>
</dbReference>
<evidence type="ECO:0000256" key="4">
    <source>
        <dbReference type="SAM" id="MobiDB-lite"/>
    </source>
</evidence>
<feature type="compositionally biased region" description="Polar residues" evidence="4">
    <location>
        <begin position="1151"/>
        <end position="1161"/>
    </location>
</feature>
<feature type="region of interest" description="Disordered" evidence="4">
    <location>
        <begin position="2368"/>
        <end position="2410"/>
    </location>
</feature>
<feature type="region of interest" description="Disordered" evidence="4">
    <location>
        <begin position="3205"/>
        <end position="3226"/>
    </location>
</feature>
<dbReference type="Gene3D" id="1.10.418.10">
    <property type="entry name" value="Calponin-like domain"/>
    <property type="match status" value="1"/>
</dbReference>
<feature type="compositionally biased region" description="Basic and acidic residues" evidence="4">
    <location>
        <begin position="739"/>
        <end position="772"/>
    </location>
</feature>
<dbReference type="SMART" id="SM00033">
    <property type="entry name" value="CH"/>
    <property type="match status" value="1"/>
</dbReference>
<feature type="region of interest" description="Disordered" evidence="4">
    <location>
        <begin position="476"/>
        <end position="638"/>
    </location>
</feature>
<feature type="compositionally biased region" description="Polar residues" evidence="4">
    <location>
        <begin position="2526"/>
        <end position="2540"/>
    </location>
</feature>
<feature type="compositionally biased region" description="Polar residues" evidence="4">
    <location>
        <begin position="688"/>
        <end position="711"/>
    </location>
</feature>
<feature type="region of interest" description="Disordered" evidence="4">
    <location>
        <begin position="3019"/>
        <end position="3047"/>
    </location>
</feature>
<feature type="region of interest" description="Disordered" evidence="4">
    <location>
        <begin position="2500"/>
        <end position="2577"/>
    </location>
</feature>
<feature type="compositionally biased region" description="Low complexity" evidence="4">
    <location>
        <begin position="923"/>
        <end position="938"/>
    </location>
</feature>
<feature type="region of interest" description="Disordered" evidence="4">
    <location>
        <begin position="2431"/>
        <end position="2456"/>
    </location>
</feature>
<dbReference type="Pfam" id="PF00307">
    <property type="entry name" value="CH"/>
    <property type="match status" value="1"/>
</dbReference>
<feature type="region of interest" description="Disordered" evidence="4">
    <location>
        <begin position="1350"/>
        <end position="1387"/>
    </location>
</feature>
<feature type="compositionally biased region" description="Low complexity" evidence="4">
    <location>
        <begin position="795"/>
        <end position="808"/>
    </location>
</feature>
<dbReference type="SUPFAM" id="SSF47576">
    <property type="entry name" value="Calponin-homology domain, CH-domain"/>
    <property type="match status" value="1"/>
</dbReference>
<feature type="compositionally biased region" description="Basic and acidic residues" evidence="4">
    <location>
        <begin position="166"/>
        <end position="176"/>
    </location>
</feature>
<evidence type="ECO:0000256" key="3">
    <source>
        <dbReference type="ARBA" id="ARBA00061655"/>
    </source>
</evidence>
<feature type="region of interest" description="Disordered" evidence="4">
    <location>
        <begin position="1651"/>
        <end position="1747"/>
    </location>
</feature>
<feature type="compositionally biased region" description="Basic and acidic residues" evidence="4">
    <location>
        <begin position="1242"/>
        <end position="1256"/>
    </location>
</feature>
<protein>
    <recommendedName>
        <fullName evidence="5">Calponin-homology (CH) domain-containing protein</fullName>
    </recommendedName>
</protein>
<feature type="region of interest" description="Disordered" evidence="4">
    <location>
        <begin position="1848"/>
        <end position="1872"/>
    </location>
</feature>
<feature type="compositionally biased region" description="Basic and acidic residues" evidence="4">
    <location>
        <begin position="1140"/>
        <end position="1149"/>
    </location>
</feature>
<feature type="compositionally biased region" description="Polar residues" evidence="4">
    <location>
        <begin position="1416"/>
        <end position="1436"/>
    </location>
</feature>
<feature type="compositionally biased region" description="Low complexity" evidence="4">
    <location>
        <begin position="3288"/>
        <end position="3297"/>
    </location>
</feature>
<accession>A0A5E4QU11</accession>
<evidence type="ECO:0000313" key="7">
    <source>
        <dbReference type="Proteomes" id="UP000324832"/>
    </source>
</evidence>
<feature type="region of interest" description="Disordered" evidence="4">
    <location>
        <begin position="663"/>
        <end position="857"/>
    </location>
</feature>
<dbReference type="PROSITE" id="PS50021">
    <property type="entry name" value="CH"/>
    <property type="match status" value="1"/>
</dbReference>
<feature type="compositionally biased region" description="Polar residues" evidence="4">
    <location>
        <begin position="2556"/>
        <end position="2569"/>
    </location>
</feature>
<feature type="compositionally biased region" description="Polar residues" evidence="4">
    <location>
        <begin position="1192"/>
        <end position="1209"/>
    </location>
</feature>
<feature type="compositionally biased region" description="Basic and acidic residues" evidence="4">
    <location>
        <begin position="2280"/>
        <end position="2295"/>
    </location>
</feature>
<keyword evidence="7" id="KW-1185">Reference proteome</keyword>
<feature type="compositionally biased region" description="Polar residues" evidence="4">
    <location>
        <begin position="395"/>
        <end position="405"/>
    </location>
</feature>
<dbReference type="Pfam" id="PF12510">
    <property type="entry name" value="Smoothelin"/>
    <property type="match status" value="2"/>
</dbReference>
<feature type="compositionally biased region" description="Polar residues" evidence="4">
    <location>
        <begin position="725"/>
        <end position="738"/>
    </location>
</feature>
<feature type="compositionally biased region" description="Basic and acidic residues" evidence="4">
    <location>
        <begin position="1266"/>
        <end position="1279"/>
    </location>
</feature>
<sequence>MSAEGDVSLIRDEDLLRRMWQQTEDFSRKKEIRAHMYRLREERLRSLYSPEPTLEGKGYEYTSTQDHVKSFADQSFQSMKSKEVRDAGSPPKEFTYRGQDLKELSNAGWNVESENKTIDDGHTTVKSVHANIEGHYDVDGGKGQFAADDHHKNAFTEYDDGNTSIRRNEDFSKTSAHEQVSQQTDDGRHFSTKTSSSSSTAKLEQVSSTHDNVSYANNQQRETRGDYEDDISTRRMTNTNSTEQIIKSNIEDGELISRKVDYPNENTKIIVETRCLPDGTKVTSTRREFHSPVIQKSRSEIHSQQVLNETESTYSTTNKKSDEYLQSQFSRNSNEHEQNIVDSQKSKDVIDFGNNNISEALRNEDFTNTFRQQSEHVYDHKISKIDKHRRHQDENQSTYQSTEEQSFALDSHRHVPIEVKQHNLNTTDERIHNVCQTKNIQEIVEKKSTDNYQTTYQSDYTQRKISEDFSPSHQAWASTLRSDIQTNHSMRSPSPGKRTMQSSNSSIRSSVSPEKNYRNTSSRCGSPRKFDRTSPTLNYSNRHSSTHSTYSMTETNSNKTTTRDTQNAKFPTRQTYSPERKPKYDIKKRASISPEKKTTSPQTSSTSPDKNNKSNNFDEKQLRKSPSPDKLPRKVIDKDNITQQFTMYKKEDNYLLQDTQERTMKSSQEQAGYMKHTAASSPDAIRPHTTTGQLNVNRSTSQSPQRNSPTHDSSEETRRLDKNEQSVSKSTGLSINVNKKTEEMNRKSENRRSPSNDNSPYKDHIAPIKGNEKNTLNSDLVNPDRKPSRESTPTNNSNFLDRNSNNNLTSETDDINIQSTVTKRPTLSPDKSAKTDLPRKPSLKTANRNDITAPKSMGTESKIIFERSVRKSSPQINRSSQELKDIDFITTEKTTEEINRKIEKDRNRKLITPSTSPTRTQKTIESTSSTGQSSPTTTASGFVYFSSTAMNTSKVTELGDRNLDYHNEDMKPLVSRSSSPSKISCKSPSPEKKIIKENLPRKSSLKKPSLDKNQLVTPSEKPPTSFLASPEKEEKQSEDIDNIITNKATPVKKKPPLERRETYDERCRKILGMMDEKFSESSNKESKNTTSNGSSPSISPCESPVSDEIKDFNHVKELDDKIENVKQYVRATSRETSPCKYHDKEKENFDLQDTSKLNNDSPSHHQGDIPKETVSLLEREAKKLTENVQYCEQNSKSLEQTISRTASNSPERKIAERKPSKNSPSPEKIRECKTSRQNSSSPERKFTQQTREKTDVLTEISTQLVKHFDGEIKSTEQDSSKCSSPIKHSKKHSIASAFTDLTQKPKTTMSTPSSPSRQFVEKKTEKTNAISSEILNEFDHQTTDHINTIISSKKPTKNIDSPKRAAQQSSNSNIVVRSSSSSPDRKINGKIKNIEIDNKKEISSQVIRHNKEVNSTKHNVNTSSIKYSEETYTTPHNPKCTPDKNDVRLTSTSPDRELNEKETDKSEYSNIPSDVDSKKPLVSPARISEPASLERKSKNQTTIKTTDDTKVAYPSYESVEKTKKSKGFSPSKEISPDRIVTKNKKISTNEVIQFDSITKNVKECDVRRSKKSHVDIKSQNSEFIISEREQQVLDRVQSSLRRISPDRKDYQSKTSDILKMNIDEVTKNIIEDVTNEIDTIEATNEDETDYKVNVTDKAKNLSNTANNPSSRNTSPNKRTTTASKLVKPNTDVNKPKSFSPRKPNSPTETKKPSSPTRRPQSPQVHKVTNNKSRDDVDDQKPKAISTNVKIDKSISNDMKKSSFTSVKQQNISKTSTTKFVNKLNNENETKRIGIQKGNISNIKKKELDLKITRTSSDISIKSIPKKIVSPQRIKSKPEIRITKQITKTQKTQKEYSKLPVSKPKSATALNTPADDDDIIIDVQLAKSSRESSPDRICPTPVGFSDDVGTPRLPDEVNEPDEEFNRRSHHVIHETESITDNIVEICENEETFNQRNVDDQNKLSITNSHLRVNKKHPKYNENSKEVSTQLKDTDNQLHLEIDTKILKSDECLLSVSEKVNKFAKGPAHSKDKSPCRQITEEYDNNTTYQDDYTKLSVNDKAHLFIETAENSKVSKQKPIQRPKRPDLSDVDESLKSDDCLLSVSDKVTKFVKTAEQVLSDTYVIEEKEKKIREQHDKIMKQIIDCTDDSINTIGVKEFVDLKDNEQCLLEENCDDKLNKTKEVFKPVNKAKPLTSNDKKGPVKLTTLRSCEAVKKAKALFENIASTTTSTSHKETSNSKNMKLADISVTQKRLQENVTYVISQDLDCTNKKDATNLLPSLPKRERTKTPDLREKSPLLRSKTPTNEENMPISRTALPITREKSPLPKISATNPRHTFVGEASPLNQTGSPVPIAPPSKASPISIKTVLSRYPEGDGSNSTVVGSDRISKTEKPNDNIPGYQRPTKTSQMKEEARVIEDIEVSTRRGSGKFGVDLRRTSVDRSSVSSERRPSGDHHQPCIEDIYDVELLEQMLEKVVGYEQRRRIRAQIRIAKKNIENESISVKTSMSMKQTSNKTTKTRSPDRRNLNKSPQRMPNKTLSTDQQHKPPQKITCAPDSSDLQPQSATTSNIQEPKEETKPLVNGHSIEPVKINETEMVTQDSEKPLKSVPACKVTRPLSPNKKSRPLSPSKTATMKLKSNRFSEYATAYMKKVGLNESDIKAETKVKKAPVVSEAKTKHIEISRTAEQRVSGTSTKIVTERTSSKDIIEVIQINNKRTPSPEKHKININHLTKSGGHKVQQNNTEPIRRSPDRKSLSPHRANIVSVKTQEHRYPSTNRDTSPENSKLLIKETEIKTVQDSQKKMPHKPGSEETPSWITSRNLKKVTSETRSFSSKKIETEKPMYRAKSPSKTISKPIDVITSSYGPGPLDADGKPLFGIKALRKGSTNYQVKGTVVRQEFHSHNGGPPEGTVSVTAYSTEPEDLERLLRQQGERPSRLHGLAAITTTKRFGGDSGATLSDVQTRQERAAIEQFTHSDARATGDTMHHTRLSSSVAEHADIDEHNTRNTMCETNESIERRIETHSENKQMQTSEKKMQRVDGEREDKRTTVRQNSVKSLTEKFIKSATGESGKAERSAYPKAGLILRSTVPDAAASNPACSGPGTPRATSGRSACTVERVASGTTVTTTTTVRNDHDQQRSFLDSSTKVTGVQDILTRMKNADIVIEEGDTSEDSEARALLNKFLGATVLMAGMQSYVTEKPSGKISVKQESVLREDGGGKETSSGRQQQSIDIEQCWDERVLRKLLDESTDYETRRRLRGRIKCLMAEQEACASAVTEALAAAGEAVEAADASQAASGTEGAERDEEEVTTVTTSVRRSSTEQTLSSTTNTKVIEVTRAAPKPVSPFTKFRQLEKQNSTSKPSSPQSPQSPGSPSQPYFKFTDPALHLSAVTIKERLLQWCRDKTRDYENVKLENFSTSWADGLAFCALIHHFLPHTFDYSQLSADQRRHNFTLAFKIADEKAGVYPLLDVDDMVAMRKPDWKCVFTYVQSLHRRFKDER</sequence>
<feature type="compositionally biased region" description="Low complexity" evidence="4">
    <location>
        <begin position="502"/>
        <end position="512"/>
    </location>
</feature>
<feature type="compositionally biased region" description="Polar residues" evidence="4">
    <location>
        <begin position="533"/>
        <end position="577"/>
    </location>
</feature>
<feature type="compositionally biased region" description="Basic and acidic residues" evidence="4">
    <location>
        <begin position="1454"/>
        <end position="1467"/>
    </location>
</feature>
<feature type="compositionally biased region" description="Polar residues" evidence="4">
    <location>
        <begin position="476"/>
        <end position="492"/>
    </location>
</feature>
<feature type="compositionally biased region" description="Basic and acidic residues" evidence="4">
    <location>
        <begin position="1731"/>
        <end position="1741"/>
    </location>
</feature>
<evidence type="ECO:0000259" key="5">
    <source>
        <dbReference type="PROSITE" id="PS50021"/>
    </source>
</evidence>
<feature type="domain" description="Calponin-homology (CH)" evidence="5">
    <location>
        <begin position="3388"/>
        <end position="3494"/>
    </location>
</feature>
<feature type="region of interest" description="Disordered" evidence="4">
    <location>
        <begin position="154"/>
        <end position="227"/>
    </location>
</feature>
<feature type="region of interest" description="Disordered" evidence="4">
    <location>
        <begin position="1414"/>
        <end position="1506"/>
    </location>
</feature>
<feature type="region of interest" description="Disordered" evidence="4">
    <location>
        <begin position="2820"/>
        <end position="2847"/>
    </location>
</feature>
<evidence type="ECO:0000313" key="6">
    <source>
        <dbReference type="EMBL" id="VVD00725.1"/>
    </source>
</evidence>
<reference evidence="6 7" key="1">
    <citation type="submission" date="2017-07" db="EMBL/GenBank/DDBJ databases">
        <authorList>
            <person name="Talla V."/>
            <person name="Backstrom N."/>
        </authorList>
    </citation>
    <scope>NUCLEOTIDE SEQUENCE [LARGE SCALE GENOMIC DNA]</scope>
</reference>
<keyword evidence="2" id="KW-0175">Coiled coil</keyword>
<feature type="compositionally biased region" description="Basic and acidic residues" evidence="4">
    <location>
        <begin position="578"/>
        <end position="598"/>
    </location>
</feature>
<feature type="region of interest" description="Disordered" evidence="4">
    <location>
        <begin position="386"/>
        <end position="405"/>
    </location>
</feature>
<feature type="compositionally biased region" description="Polar residues" evidence="4">
    <location>
        <begin position="3320"/>
        <end position="3329"/>
    </location>
</feature>
<name>A0A5E4QU11_9NEOP</name>
<feature type="region of interest" description="Disordered" evidence="4">
    <location>
        <begin position="908"/>
        <end position="938"/>
    </location>
</feature>
<gene>
    <name evidence="6" type="ORF">LSINAPIS_LOCUS11303</name>
</gene>
<feature type="region of interest" description="Disordered" evidence="4">
    <location>
        <begin position="3089"/>
        <end position="3143"/>
    </location>
</feature>
<feature type="region of interest" description="Disordered" evidence="4">
    <location>
        <begin position="1129"/>
        <end position="1172"/>
    </location>
</feature>
<feature type="compositionally biased region" description="Low complexity" evidence="4">
    <location>
        <begin position="1712"/>
        <end position="1723"/>
    </location>
</feature>
<feature type="compositionally biased region" description="Polar residues" evidence="4">
    <location>
        <begin position="815"/>
        <end position="825"/>
    </location>
</feature>
<feature type="region of interest" description="Disordered" evidence="4">
    <location>
        <begin position="1192"/>
        <end position="1325"/>
    </location>
</feature>
<feature type="compositionally biased region" description="Low complexity" evidence="4">
    <location>
        <begin position="1294"/>
        <end position="1316"/>
    </location>
</feature>
<feature type="compositionally biased region" description="Low complexity" evidence="4">
    <location>
        <begin position="3359"/>
        <end position="3374"/>
    </location>
</feature>
<feature type="compositionally biased region" description="Low complexity" evidence="4">
    <location>
        <begin position="3307"/>
        <end position="3319"/>
    </location>
</feature>
<organism evidence="6 7">
    <name type="scientific">Leptidea sinapis</name>
    <dbReference type="NCBI Taxonomy" id="189913"/>
    <lineage>
        <taxon>Eukaryota</taxon>
        <taxon>Metazoa</taxon>
        <taxon>Ecdysozoa</taxon>
        <taxon>Arthropoda</taxon>
        <taxon>Hexapoda</taxon>
        <taxon>Insecta</taxon>
        <taxon>Pterygota</taxon>
        <taxon>Neoptera</taxon>
        <taxon>Endopterygota</taxon>
        <taxon>Lepidoptera</taxon>
        <taxon>Glossata</taxon>
        <taxon>Ditrysia</taxon>
        <taxon>Papilionoidea</taxon>
        <taxon>Pieridae</taxon>
        <taxon>Dismorphiinae</taxon>
        <taxon>Leptidea</taxon>
    </lineage>
</organism>
<feature type="compositionally biased region" description="Basic and acidic residues" evidence="4">
    <location>
        <begin position="1055"/>
        <end position="1087"/>
    </location>
</feature>
<dbReference type="CDD" id="cd21200">
    <property type="entry name" value="CH_SMTN-like"/>
    <property type="match status" value="1"/>
</dbReference>
<feature type="compositionally biased region" description="Basic and acidic residues" evidence="4">
    <location>
        <begin position="610"/>
        <end position="638"/>
    </location>
</feature>
<feature type="compositionally biased region" description="Basic and acidic residues" evidence="4">
    <location>
        <begin position="2743"/>
        <end position="2752"/>
    </location>
</feature>
<feature type="region of interest" description="Disordered" evidence="4">
    <location>
        <begin position="3288"/>
        <end position="3375"/>
    </location>
</feature>
<feature type="compositionally biased region" description="Basic and acidic residues" evidence="4">
    <location>
        <begin position="1162"/>
        <end position="1172"/>
    </location>
</feature>
<feature type="compositionally biased region" description="Polar residues" evidence="4">
    <location>
        <begin position="912"/>
        <end position="921"/>
    </location>
</feature>
<evidence type="ECO:0000256" key="1">
    <source>
        <dbReference type="ARBA" id="ARBA00022553"/>
    </source>
</evidence>
<feature type="compositionally biased region" description="Basic and acidic residues" evidence="4">
    <location>
        <begin position="989"/>
        <end position="1000"/>
    </location>
</feature>
<feature type="compositionally biased region" description="Basic and acidic residues" evidence="4">
    <location>
        <begin position="712"/>
        <end position="724"/>
    </location>
</feature>
<dbReference type="InterPro" id="IPR036872">
    <property type="entry name" value="CH_dom_sf"/>
</dbReference>
<evidence type="ECO:0000256" key="2">
    <source>
        <dbReference type="ARBA" id="ARBA00023054"/>
    </source>
</evidence>
<dbReference type="InterPro" id="IPR022189">
    <property type="entry name" value="SMTN"/>
</dbReference>
<feature type="region of interest" description="Disordered" evidence="4">
    <location>
        <begin position="971"/>
        <end position="1110"/>
    </location>
</feature>
<feature type="region of interest" description="Disordered" evidence="4">
    <location>
        <begin position="2070"/>
        <end position="2090"/>
    </location>
</feature>